<evidence type="ECO:0000259" key="9">
    <source>
        <dbReference type="PROSITE" id="PS50823"/>
    </source>
</evidence>
<dbReference type="InterPro" id="IPR057258">
    <property type="entry name" value="Ribosomal_uS3"/>
</dbReference>
<keyword evidence="8" id="KW-1133">Transmembrane helix</keyword>
<dbReference type="PANTHER" id="PTHR11760:SF69">
    <property type="entry name" value="SMALL RIBOSOMAL SUBUNIT PROTEIN US3X-RELATED"/>
    <property type="match status" value="1"/>
</dbReference>
<dbReference type="OrthoDB" id="10248446at2759"/>
<gene>
    <name evidence="10" type="ORF">STAS_31104</name>
</gene>
<dbReference type="EMBL" id="BKCP01010626">
    <property type="protein sequence ID" value="GER53576.1"/>
    <property type="molecule type" value="Genomic_DNA"/>
</dbReference>
<dbReference type="InterPro" id="IPR005703">
    <property type="entry name" value="Ribosomal_uS3_euk/arc"/>
</dbReference>
<dbReference type="InterPro" id="IPR015946">
    <property type="entry name" value="KH_dom-like_a/b"/>
</dbReference>
<evidence type="ECO:0000256" key="8">
    <source>
        <dbReference type="SAM" id="Phobius"/>
    </source>
</evidence>
<dbReference type="PANTHER" id="PTHR11760">
    <property type="entry name" value="30S/40S RIBOSOMAL PROTEIN S3"/>
    <property type="match status" value="1"/>
</dbReference>
<keyword evidence="8" id="KW-0812">Transmembrane</keyword>
<dbReference type="GO" id="GO:0005634">
    <property type="term" value="C:nucleus"/>
    <property type="evidence" value="ECO:0007669"/>
    <property type="project" value="TreeGrafter"/>
</dbReference>
<evidence type="ECO:0000256" key="1">
    <source>
        <dbReference type="ARBA" id="ARBA00010761"/>
    </source>
</evidence>
<keyword evidence="2 7" id="KW-0694">RNA-binding</keyword>
<dbReference type="CDD" id="cd02413">
    <property type="entry name" value="KH-II_40S_S3"/>
    <property type="match status" value="1"/>
</dbReference>
<dbReference type="InterPro" id="IPR036419">
    <property type="entry name" value="Ribosomal_S3_C_sf"/>
</dbReference>
<dbReference type="Pfam" id="PF00189">
    <property type="entry name" value="Ribosomal_S3_C"/>
    <property type="match status" value="1"/>
</dbReference>
<dbReference type="PROSITE" id="PS50823">
    <property type="entry name" value="KH_TYPE_2"/>
    <property type="match status" value="1"/>
</dbReference>
<dbReference type="GO" id="GO:0003723">
    <property type="term" value="F:RNA binding"/>
    <property type="evidence" value="ECO:0007669"/>
    <property type="project" value="UniProtKB-UniRule"/>
</dbReference>
<dbReference type="InterPro" id="IPR009019">
    <property type="entry name" value="KH_sf_prok-type"/>
</dbReference>
<evidence type="ECO:0000256" key="6">
    <source>
        <dbReference type="ARBA" id="ARBA00035408"/>
    </source>
</evidence>
<evidence type="ECO:0000313" key="11">
    <source>
        <dbReference type="Proteomes" id="UP000325081"/>
    </source>
</evidence>
<evidence type="ECO:0000256" key="4">
    <source>
        <dbReference type="ARBA" id="ARBA00023274"/>
    </source>
</evidence>
<dbReference type="GO" id="GO:0003735">
    <property type="term" value="F:structural constituent of ribosome"/>
    <property type="evidence" value="ECO:0007669"/>
    <property type="project" value="InterPro"/>
</dbReference>
<organism evidence="10 11">
    <name type="scientific">Striga asiatica</name>
    <name type="common">Asiatic witchweed</name>
    <name type="synonym">Buchnera asiatica</name>
    <dbReference type="NCBI Taxonomy" id="4170"/>
    <lineage>
        <taxon>Eukaryota</taxon>
        <taxon>Viridiplantae</taxon>
        <taxon>Streptophyta</taxon>
        <taxon>Embryophyta</taxon>
        <taxon>Tracheophyta</taxon>
        <taxon>Spermatophyta</taxon>
        <taxon>Magnoliopsida</taxon>
        <taxon>eudicotyledons</taxon>
        <taxon>Gunneridae</taxon>
        <taxon>Pentapetalae</taxon>
        <taxon>asterids</taxon>
        <taxon>lamiids</taxon>
        <taxon>Lamiales</taxon>
        <taxon>Orobanchaceae</taxon>
        <taxon>Buchnereae</taxon>
        <taxon>Striga</taxon>
    </lineage>
</organism>
<sequence>MATQMSKKRKFVADGVFFAELNELLTRELAEDGYSGVEVRVTPVRTEIIIRATRTQNVLGEKGRRIRELTSVVQKRFKFPENSVELYAERVSNRGLCAIAQAESLRYKLLGGLAVRRACYGVLRFVMESGAKGCEVIVSGKLRAQRAKAMKFKDGYMISSGQPVKEYIDSAVRHVLLRQARSSDIFLYFLISIPKVFILLKWDITAFLGVLGIKVKIMLDWDPKGKQGPVTPLPDLVTIHPPKEEEHYIAPPPVATEVEVPLGSVDN</sequence>
<reference evidence="11" key="1">
    <citation type="journal article" date="2019" name="Curr. Biol.">
        <title>Genome Sequence of Striga asiatica Provides Insight into the Evolution of Plant Parasitism.</title>
        <authorList>
            <person name="Yoshida S."/>
            <person name="Kim S."/>
            <person name="Wafula E.K."/>
            <person name="Tanskanen J."/>
            <person name="Kim Y.M."/>
            <person name="Honaas L."/>
            <person name="Yang Z."/>
            <person name="Spallek T."/>
            <person name="Conn C.E."/>
            <person name="Ichihashi Y."/>
            <person name="Cheong K."/>
            <person name="Cui S."/>
            <person name="Der J.P."/>
            <person name="Gundlach H."/>
            <person name="Jiao Y."/>
            <person name="Hori C."/>
            <person name="Ishida J.K."/>
            <person name="Kasahara H."/>
            <person name="Kiba T."/>
            <person name="Kim M.S."/>
            <person name="Koo N."/>
            <person name="Laohavisit A."/>
            <person name="Lee Y.H."/>
            <person name="Lumba S."/>
            <person name="McCourt P."/>
            <person name="Mortimer J.C."/>
            <person name="Mutuku J.M."/>
            <person name="Nomura T."/>
            <person name="Sasaki-Sekimoto Y."/>
            <person name="Seto Y."/>
            <person name="Wang Y."/>
            <person name="Wakatake T."/>
            <person name="Sakakibara H."/>
            <person name="Demura T."/>
            <person name="Yamaguchi S."/>
            <person name="Yoneyama K."/>
            <person name="Manabe R.I."/>
            <person name="Nelson D.C."/>
            <person name="Schulman A.H."/>
            <person name="Timko M.P."/>
            <person name="dePamphilis C.W."/>
            <person name="Choi D."/>
            <person name="Shirasu K."/>
        </authorList>
    </citation>
    <scope>NUCLEOTIDE SEQUENCE [LARGE SCALE GENOMIC DNA]</scope>
    <source>
        <strain evidence="11">cv. UVA1</strain>
    </source>
</reference>
<evidence type="ECO:0000256" key="3">
    <source>
        <dbReference type="ARBA" id="ARBA00022980"/>
    </source>
</evidence>
<keyword evidence="3 10" id="KW-0689">Ribosomal protein</keyword>
<dbReference type="GO" id="GO:0022627">
    <property type="term" value="C:cytosolic small ribosomal subunit"/>
    <property type="evidence" value="ECO:0007669"/>
    <property type="project" value="TreeGrafter"/>
</dbReference>
<evidence type="ECO:0000256" key="5">
    <source>
        <dbReference type="ARBA" id="ARBA00035257"/>
    </source>
</evidence>
<evidence type="ECO:0000256" key="2">
    <source>
        <dbReference type="ARBA" id="ARBA00022884"/>
    </source>
</evidence>
<dbReference type="InterPro" id="IPR004044">
    <property type="entry name" value="KH_dom_type_2"/>
</dbReference>
<dbReference type="GO" id="GO:0006412">
    <property type="term" value="P:translation"/>
    <property type="evidence" value="ECO:0007669"/>
    <property type="project" value="InterPro"/>
</dbReference>
<dbReference type="AlphaFoldDB" id="A0A5A7R806"/>
<dbReference type="Proteomes" id="UP000325081">
    <property type="component" value="Unassembled WGS sequence"/>
</dbReference>
<dbReference type="SUPFAM" id="SSF54821">
    <property type="entry name" value="Ribosomal protein S3 C-terminal domain"/>
    <property type="match status" value="1"/>
</dbReference>
<keyword evidence="4" id="KW-0687">Ribonucleoprotein</keyword>
<evidence type="ECO:0000256" key="7">
    <source>
        <dbReference type="PROSITE-ProRule" id="PRU00118"/>
    </source>
</evidence>
<dbReference type="FunFam" id="3.30.1140.32:FF:000013">
    <property type="entry name" value="40S ribosomal protein S3"/>
    <property type="match status" value="1"/>
</dbReference>
<dbReference type="Gene3D" id="3.30.300.20">
    <property type="match status" value="1"/>
</dbReference>
<dbReference type="InterPro" id="IPR001351">
    <property type="entry name" value="Ribosomal_uS3_C"/>
</dbReference>
<dbReference type="NCBIfam" id="TIGR01008">
    <property type="entry name" value="uS3_euk_arch"/>
    <property type="match status" value="1"/>
</dbReference>
<comment type="similarity">
    <text evidence="1">Belongs to the universal ribosomal protein uS3 family.</text>
</comment>
<evidence type="ECO:0000313" key="10">
    <source>
        <dbReference type="EMBL" id="GER53576.1"/>
    </source>
</evidence>
<keyword evidence="11" id="KW-1185">Reference proteome</keyword>
<comment type="caution">
    <text evidence="10">The sequence shown here is derived from an EMBL/GenBank/DDBJ whole genome shotgun (WGS) entry which is preliminary data.</text>
</comment>
<dbReference type="FunFam" id="3.30.300.20:FF:000006">
    <property type="entry name" value="40S ribosomal protein S3"/>
    <property type="match status" value="1"/>
</dbReference>
<dbReference type="SUPFAM" id="SSF54814">
    <property type="entry name" value="Prokaryotic type KH domain (KH-domain type II)"/>
    <property type="match status" value="1"/>
</dbReference>
<protein>
    <recommendedName>
        <fullName evidence="5">Small ribosomal subunit protein uS3</fullName>
    </recommendedName>
    <alternativeName>
        <fullName evidence="6">40S ribosomal protein S3</fullName>
    </alternativeName>
</protein>
<keyword evidence="8" id="KW-0472">Membrane</keyword>
<feature type="domain" description="KH type-2" evidence="9">
    <location>
        <begin position="21"/>
        <end position="92"/>
    </location>
</feature>
<name>A0A5A7R806_STRAF</name>
<accession>A0A5A7R806</accession>
<feature type="transmembrane region" description="Helical" evidence="8">
    <location>
        <begin position="185"/>
        <end position="213"/>
    </location>
</feature>
<dbReference type="Gene3D" id="3.30.1140.32">
    <property type="entry name" value="Ribosomal protein S3, C-terminal domain"/>
    <property type="match status" value="1"/>
</dbReference>
<proteinExistence type="inferred from homology"/>
<dbReference type="Pfam" id="PF07650">
    <property type="entry name" value="KH_2"/>
    <property type="match status" value="1"/>
</dbReference>